<gene>
    <name evidence="2" type="ORF">KFE25_000973</name>
</gene>
<sequence>MQHTRYARGPDGKTHGFHPGWRQERRLLRSVHASVANAALREQLRAGVRTPFPPPLAAPDRAGLEHAQPRGARDPSGQAVGDNDDDTGEIFLLNDSVATMPVGGAPAYGALGGGAPTGGRPSPPTGGRPSPPPASAREASSAHLPAFAVSKPSASELTEQLRAMCGLVAAPSTPAGTHDTAALPPALAVARTSQATQRADGAAKGWLPLRTAAMVAAEPAAPALPNPPRSTGAGDCAVGAPAPTASEMSERLRALCGIGAFSSGPGSARSGALSPALSAPPSGGAAPAPRDTAAPRTASVTAAAADTTAPPLRGTAWAHAPPGAQRAATAPPLAPALPARPQQSAQNHDMGGERNGANGQGPASDVASSAHLKSLLGIGLGAEL</sequence>
<accession>A0A8J5XF25</accession>
<dbReference type="AlphaFoldDB" id="A0A8J5XF25"/>
<dbReference type="OrthoDB" id="10680849at2759"/>
<proteinExistence type="predicted"/>
<comment type="caution">
    <text evidence="2">The sequence shown here is derived from an EMBL/GenBank/DDBJ whole genome shotgun (WGS) entry which is preliminary data.</text>
</comment>
<dbReference type="Proteomes" id="UP000751190">
    <property type="component" value="Unassembled WGS sequence"/>
</dbReference>
<evidence type="ECO:0000256" key="1">
    <source>
        <dbReference type="SAM" id="MobiDB-lite"/>
    </source>
</evidence>
<feature type="region of interest" description="Disordered" evidence="1">
    <location>
        <begin position="108"/>
        <end position="142"/>
    </location>
</feature>
<feature type="compositionally biased region" description="Low complexity" evidence="1">
    <location>
        <begin position="324"/>
        <end position="346"/>
    </location>
</feature>
<feature type="compositionally biased region" description="Pro residues" evidence="1">
    <location>
        <begin position="121"/>
        <end position="134"/>
    </location>
</feature>
<feature type="compositionally biased region" description="Low complexity" evidence="1">
    <location>
        <begin position="265"/>
        <end position="311"/>
    </location>
</feature>
<organism evidence="2 3">
    <name type="scientific">Diacronema lutheri</name>
    <name type="common">Unicellular marine alga</name>
    <name type="synonym">Monochrysis lutheri</name>
    <dbReference type="NCBI Taxonomy" id="2081491"/>
    <lineage>
        <taxon>Eukaryota</taxon>
        <taxon>Haptista</taxon>
        <taxon>Haptophyta</taxon>
        <taxon>Pavlovophyceae</taxon>
        <taxon>Pavlovales</taxon>
        <taxon>Pavlovaceae</taxon>
        <taxon>Diacronema</taxon>
    </lineage>
</organism>
<feature type="region of interest" description="Disordered" evidence="1">
    <location>
        <begin position="265"/>
        <end position="368"/>
    </location>
</feature>
<feature type="region of interest" description="Disordered" evidence="1">
    <location>
        <begin position="46"/>
        <end position="89"/>
    </location>
</feature>
<feature type="compositionally biased region" description="Basic and acidic residues" evidence="1">
    <location>
        <begin position="62"/>
        <end position="73"/>
    </location>
</feature>
<evidence type="ECO:0000313" key="3">
    <source>
        <dbReference type="Proteomes" id="UP000751190"/>
    </source>
</evidence>
<evidence type="ECO:0000313" key="2">
    <source>
        <dbReference type="EMBL" id="KAG8459617.1"/>
    </source>
</evidence>
<protein>
    <submittedName>
        <fullName evidence="2">Uncharacterized protein</fullName>
    </submittedName>
</protein>
<reference evidence="2" key="1">
    <citation type="submission" date="2021-05" db="EMBL/GenBank/DDBJ databases">
        <title>The genome of the haptophyte Pavlova lutheri (Diacronema luteri, Pavlovales) - a model for lipid biosynthesis in eukaryotic algae.</title>
        <authorList>
            <person name="Hulatt C.J."/>
            <person name="Posewitz M.C."/>
        </authorList>
    </citation>
    <scope>NUCLEOTIDE SEQUENCE</scope>
    <source>
        <strain evidence="2">NIVA-4/92</strain>
    </source>
</reference>
<dbReference type="EMBL" id="JAGTXO010000039">
    <property type="protein sequence ID" value="KAG8459617.1"/>
    <property type="molecule type" value="Genomic_DNA"/>
</dbReference>
<name>A0A8J5XF25_DIALT</name>
<keyword evidence="3" id="KW-1185">Reference proteome</keyword>